<dbReference type="SUPFAM" id="SSF52172">
    <property type="entry name" value="CheY-like"/>
    <property type="match status" value="1"/>
</dbReference>
<keyword evidence="2" id="KW-0067">ATP-binding</keyword>
<dbReference type="InterPro" id="IPR002078">
    <property type="entry name" value="Sigma_54_int"/>
</dbReference>
<dbReference type="SUPFAM" id="SSF52540">
    <property type="entry name" value="P-loop containing nucleoside triphosphate hydrolases"/>
    <property type="match status" value="1"/>
</dbReference>
<dbReference type="GO" id="GO:0005524">
    <property type="term" value="F:ATP binding"/>
    <property type="evidence" value="ECO:0007669"/>
    <property type="project" value="UniProtKB-KW"/>
</dbReference>
<feature type="domain" description="Sigma-54 factor interaction" evidence="7">
    <location>
        <begin position="144"/>
        <end position="373"/>
    </location>
</feature>
<organism evidence="9 10">
    <name type="scientific">Dawidia soli</name>
    <dbReference type="NCBI Taxonomy" id="2782352"/>
    <lineage>
        <taxon>Bacteria</taxon>
        <taxon>Pseudomonadati</taxon>
        <taxon>Bacteroidota</taxon>
        <taxon>Cytophagia</taxon>
        <taxon>Cytophagales</taxon>
        <taxon>Chryseotaleaceae</taxon>
        <taxon>Dawidia</taxon>
    </lineage>
</organism>
<dbReference type="GO" id="GO:0006355">
    <property type="term" value="P:regulation of DNA-templated transcription"/>
    <property type="evidence" value="ECO:0007669"/>
    <property type="project" value="InterPro"/>
</dbReference>
<reference evidence="9 10" key="1">
    <citation type="submission" date="2021-05" db="EMBL/GenBank/DDBJ databases">
        <title>A Polyphasic approach of four new species of the genus Ohtaekwangia: Ohtaekwangia histidinii sp. nov., Ohtaekwangia cretensis sp. nov., Ohtaekwangia indiensis sp. nov., Ohtaekwangia reichenbachii sp. nov. from diverse environment.</title>
        <authorList>
            <person name="Octaviana S."/>
        </authorList>
    </citation>
    <scope>NUCLEOTIDE SEQUENCE [LARGE SCALE GENOMIC DNA]</scope>
    <source>
        <strain evidence="9 10">PWU37</strain>
    </source>
</reference>
<evidence type="ECO:0000256" key="1">
    <source>
        <dbReference type="ARBA" id="ARBA00022741"/>
    </source>
</evidence>
<dbReference type="PRINTS" id="PR01590">
    <property type="entry name" value="HTHFIS"/>
</dbReference>
<dbReference type="SMART" id="SM00448">
    <property type="entry name" value="REC"/>
    <property type="match status" value="1"/>
</dbReference>
<dbReference type="PROSITE" id="PS50110">
    <property type="entry name" value="RESPONSE_REGULATORY"/>
    <property type="match status" value="1"/>
</dbReference>
<name>A0AAP2D543_9BACT</name>
<dbReference type="Pfam" id="PF25601">
    <property type="entry name" value="AAA_lid_14"/>
    <property type="match status" value="1"/>
</dbReference>
<keyword evidence="10" id="KW-1185">Reference proteome</keyword>
<keyword evidence="4" id="KW-0238">DNA-binding</keyword>
<dbReference type="PROSITE" id="PS00676">
    <property type="entry name" value="SIGMA54_INTERACT_2"/>
    <property type="match status" value="1"/>
</dbReference>
<dbReference type="CDD" id="cd00156">
    <property type="entry name" value="REC"/>
    <property type="match status" value="1"/>
</dbReference>
<dbReference type="InterPro" id="IPR027417">
    <property type="entry name" value="P-loop_NTPase"/>
</dbReference>
<evidence type="ECO:0000256" key="4">
    <source>
        <dbReference type="ARBA" id="ARBA00023125"/>
    </source>
</evidence>
<dbReference type="Pfam" id="PF02954">
    <property type="entry name" value="HTH_8"/>
    <property type="match status" value="1"/>
</dbReference>
<dbReference type="InterPro" id="IPR025943">
    <property type="entry name" value="Sigma_54_int_dom_ATP-bd_2"/>
</dbReference>
<dbReference type="Gene3D" id="1.10.10.60">
    <property type="entry name" value="Homeodomain-like"/>
    <property type="match status" value="1"/>
</dbReference>
<proteinExistence type="predicted"/>
<evidence type="ECO:0000256" key="5">
    <source>
        <dbReference type="ARBA" id="ARBA00023163"/>
    </source>
</evidence>
<comment type="caution">
    <text evidence="9">The sequence shown here is derived from an EMBL/GenBank/DDBJ whole genome shotgun (WGS) entry which is preliminary data.</text>
</comment>
<evidence type="ECO:0000313" key="9">
    <source>
        <dbReference type="EMBL" id="MBT1685498.1"/>
    </source>
</evidence>
<evidence type="ECO:0000259" key="8">
    <source>
        <dbReference type="PROSITE" id="PS50110"/>
    </source>
</evidence>
<dbReference type="AlphaFoldDB" id="A0AAP2D543"/>
<dbReference type="InterPro" id="IPR009057">
    <property type="entry name" value="Homeodomain-like_sf"/>
</dbReference>
<keyword evidence="3" id="KW-0805">Transcription regulation</keyword>
<dbReference type="PROSITE" id="PS50045">
    <property type="entry name" value="SIGMA54_INTERACT_4"/>
    <property type="match status" value="1"/>
</dbReference>
<dbReference type="EMBL" id="JAHESC010000003">
    <property type="protein sequence ID" value="MBT1685498.1"/>
    <property type="molecule type" value="Genomic_DNA"/>
</dbReference>
<dbReference type="InterPro" id="IPR001789">
    <property type="entry name" value="Sig_transdc_resp-reg_receiver"/>
</dbReference>
<feature type="modified residue" description="4-aspartylphosphate" evidence="6">
    <location>
        <position position="59"/>
    </location>
</feature>
<keyword evidence="1" id="KW-0547">Nucleotide-binding</keyword>
<dbReference type="InterPro" id="IPR058031">
    <property type="entry name" value="AAA_lid_NorR"/>
</dbReference>
<evidence type="ECO:0000256" key="6">
    <source>
        <dbReference type="PROSITE-ProRule" id="PRU00169"/>
    </source>
</evidence>
<dbReference type="SUPFAM" id="SSF46689">
    <property type="entry name" value="Homeodomain-like"/>
    <property type="match status" value="1"/>
</dbReference>
<dbReference type="PANTHER" id="PTHR32071">
    <property type="entry name" value="TRANSCRIPTIONAL REGULATORY PROTEIN"/>
    <property type="match status" value="1"/>
</dbReference>
<dbReference type="PROSITE" id="PS00675">
    <property type="entry name" value="SIGMA54_INTERACT_1"/>
    <property type="match status" value="1"/>
</dbReference>
<dbReference type="InterPro" id="IPR025944">
    <property type="entry name" value="Sigma_54_int_dom_CS"/>
</dbReference>
<dbReference type="RefSeq" id="WP_254088748.1">
    <property type="nucleotide sequence ID" value="NZ_JAHESC010000003.1"/>
</dbReference>
<keyword evidence="6" id="KW-0597">Phosphoprotein</keyword>
<evidence type="ECO:0000256" key="2">
    <source>
        <dbReference type="ARBA" id="ARBA00022840"/>
    </source>
</evidence>
<feature type="domain" description="Response regulatory" evidence="8">
    <location>
        <begin position="10"/>
        <end position="124"/>
    </location>
</feature>
<protein>
    <submittedName>
        <fullName evidence="9">Sigma-54 dependent transcriptional regulator</fullName>
    </submittedName>
</protein>
<sequence>MKTKQGHAITVLVVDDSPETIELIRRNLESVGYEIYSATNVQSALTLLATVNVNLVITDLKMPGENGMELVRHVAENCKGVGTLVITGFPSIQGAVESIKIGAEEYLVKPFTDDELFKSVERVLAKTARYKKEPVSGSHTNFGIIGNSEKMQKVFTIINKAKNTNATVLINGESGTGKELVARALHYGSNSSAAPFVPVNCGGIPDTLLESELFGYVKGAFTGATETRAGFFQTADGGTIFLDEISNTSLAMQAKLLRVLQEKEFYMVGSKKPINVNIRIVAATNVDLMQLVKKGLFREDLYYRLNIIAIDLPPLRERAKDIMLLLEFFLQKYVRELGKDPMQFSKKALKSLNEYSWPGNVRELQNLVHRLVIMADDNTIDTPDLPESFRFSATRSRSLSRRLTEVERDYIIDVLAANKNNISQTAQILGIDRKTLREKLKKTDR</sequence>
<dbReference type="Pfam" id="PF00072">
    <property type="entry name" value="Response_reg"/>
    <property type="match status" value="1"/>
</dbReference>
<dbReference type="Gene3D" id="3.40.50.300">
    <property type="entry name" value="P-loop containing nucleotide triphosphate hydrolases"/>
    <property type="match status" value="1"/>
</dbReference>
<dbReference type="InterPro" id="IPR003593">
    <property type="entry name" value="AAA+_ATPase"/>
</dbReference>
<dbReference type="PROSITE" id="PS00688">
    <property type="entry name" value="SIGMA54_INTERACT_3"/>
    <property type="match status" value="1"/>
</dbReference>
<dbReference type="Proteomes" id="UP001319180">
    <property type="component" value="Unassembled WGS sequence"/>
</dbReference>
<dbReference type="Gene3D" id="1.10.8.60">
    <property type="match status" value="1"/>
</dbReference>
<dbReference type="FunFam" id="3.40.50.300:FF:000006">
    <property type="entry name" value="DNA-binding transcriptional regulator NtrC"/>
    <property type="match status" value="1"/>
</dbReference>
<dbReference type="InterPro" id="IPR011006">
    <property type="entry name" value="CheY-like_superfamily"/>
</dbReference>
<dbReference type="GO" id="GO:0000160">
    <property type="term" value="P:phosphorelay signal transduction system"/>
    <property type="evidence" value="ECO:0007669"/>
    <property type="project" value="InterPro"/>
</dbReference>
<accession>A0AAP2D543</accession>
<gene>
    <name evidence="9" type="ORF">KK078_02965</name>
</gene>
<dbReference type="InterPro" id="IPR025662">
    <property type="entry name" value="Sigma_54_int_dom_ATP-bd_1"/>
</dbReference>
<evidence type="ECO:0000259" key="7">
    <source>
        <dbReference type="PROSITE" id="PS50045"/>
    </source>
</evidence>
<dbReference type="CDD" id="cd00009">
    <property type="entry name" value="AAA"/>
    <property type="match status" value="1"/>
</dbReference>
<evidence type="ECO:0000256" key="3">
    <source>
        <dbReference type="ARBA" id="ARBA00023015"/>
    </source>
</evidence>
<dbReference type="Gene3D" id="3.40.50.2300">
    <property type="match status" value="1"/>
</dbReference>
<dbReference type="Pfam" id="PF00158">
    <property type="entry name" value="Sigma54_activat"/>
    <property type="match status" value="1"/>
</dbReference>
<dbReference type="SMART" id="SM00382">
    <property type="entry name" value="AAA"/>
    <property type="match status" value="1"/>
</dbReference>
<dbReference type="InterPro" id="IPR002197">
    <property type="entry name" value="HTH_Fis"/>
</dbReference>
<dbReference type="GO" id="GO:0043565">
    <property type="term" value="F:sequence-specific DNA binding"/>
    <property type="evidence" value="ECO:0007669"/>
    <property type="project" value="InterPro"/>
</dbReference>
<evidence type="ECO:0000313" key="10">
    <source>
        <dbReference type="Proteomes" id="UP001319180"/>
    </source>
</evidence>
<keyword evidence="5" id="KW-0804">Transcription</keyword>